<dbReference type="RefSeq" id="WP_013683920.1">
    <property type="nucleotide sequence ID" value="NC_015320.1"/>
</dbReference>
<name>F2KMY2_ARCVS</name>
<dbReference type="Gene3D" id="3.40.50.410">
    <property type="entry name" value="von Willebrand factor, type A domain"/>
    <property type="match status" value="1"/>
</dbReference>
<dbReference type="Pfam" id="PF13519">
    <property type="entry name" value="VWA_2"/>
    <property type="match status" value="1"/>
</dbReference>
<dbReference type="EMBL" id="CP002588">
    <property type="protein sequence ID" value="AEA47258.1"/>
    <property type="molecule type" value="Genomic_DNA"/>
</dbReference>
<dbReference type="PANTHER" id="PTHR36846">
    <property type="entry name" value="PROTEIN VIAA"/>
    <property type="match status" value="1"/>
</dbReference>
<dbReference type="InterPro" id="IPR036465">
    <property type="entry name" value="vWFA_dom_sf"/>
</dbReference>
<evidence type="ECO:0000259" key="1">
    <source>
        <dbReference type="PROSITE" id="PS50234"/>
    </source>
</evidence>
<dbReference type="KEGG" id="ave:Arcve_1251"/>
<dbReference type="GO" id="GO:0005829">
    <property type="term" value="C:cytosol"/>
    <property type="evidence" value="ECO:0007669"/>
    <property type="project" value="TreeGrafter"/>
</dbReference>
<accession>F2KMY2</accession>
<dbReference type="InterPro" id="IPR002035">
    <property type="entry name" value="VWF_A"/>
</dbReference>
<evidence type="ECO:0000313" key="2">
    <source>
        <dbReference type="EMBL" id="AEA47258.1"/>
    </source>
</evidence>
<dbReference type="HOGENOM" id="CLU_658279_0_0_2"/>
<dbReference type="SUPFAM" id="SSF53300">
    <property type="entry name" value="vWA-like"/>
    <property type="match status" value="1"/>
</dbReference>
<dbReference type="GeneID" id="10394371"/>
<feature type="domain" description="VWFA" evidence="1">
    <location>
        <begin position="281"/>
        <end position="417"/>
    </location>
</feature>
<sequence>MQMQSVLNATLSNNLVNVTSKDFVYNLISQRIASFLPPDLQEIYNSSRHIQIIATDSYFLHYSLYPFLRGKNEDEVLEEVRLFCREYMDGERYQMLKTLTTLDDELSLVYSIALTKYIVGRIRGRLENEGEGVGKISGSGRGARVETFLKGISALLEGAVEEAENVTKNAEEIRELMGGKSAGREAGTFQKILNLAKQMMFVEDLKKIVDMSKRMMDFVPKATRISKVKGKTGDELSGYMITKQVERALPRELALPDELFMRRLASEGFLAREKLKVSEGAYYILIDKSGSMVGEKTVWARSVAMAIYRMSKTKRRKYFLRFFDTKVHPDKPISEPKEIVDAILKVQSNGGTDITNAISTAIDDLVEGRFAEYTNTIIVITDGEDVVDDLSKELKKTKASLISVMIQGNNDTLKNISDHYMHAELTERGGERLLRLVEVS</sequence>
<evidence type="ECO:0000313" key="3">
    <source>
        <dbReference type="Proteomes" id="UP000008136"/>
    </source>
</evidence>
<organism evidence="2 3">
    <name type="scientific">Archaeoglobus veneficus (strain DSM 11195 / SNP6)</name>
    <dbReference type="NCBI Taxonomy" id="693661"/>
    <lineage>
        <taxon>Archaea</taxon>
        <taxon>Methanobacteriati</taxon>
        <taxon>Methanobacteriota</taxon>
        <taxon>Archaeoglobi</taxon>
        <taxon>Archaeoglobales</taxon>
        <taxon>Archaeoglobaceae</taxon>
        <taxon>Archaeoglobus</taxon>
    </lineage>
</organism>
<dbReference type="eggNOG" id="arCOG00442">
    <property type="taxonomic scope" value="Archaea"/>
</dbReference>
<keyword evidence="3" id="KW-1185">Reference proteome</keyword>
<proteinExistence type="predicted"/>
<dbReference type="Proteomes" id="UP000008136">
    <property type="component" value="Chromosome"/>
</dbReference>
<reference evidence="2 3" key="1">
    <citation type="submission" date="2011-03" db="EMBL/GenBank/DDBJ databases">
        <title>The complete genome of Archaeoglobus veneficus SNP6.</title>
        <authorList>
            <consortium name="US DOE Joint Genome Institute (JGI-PGF)"/>
            <person name="Lucas S."/>
            <person name="Copeland A."/>
            <person name="Lapidus A."/>
            <person name="Bruce D."/>
            <person name="Goodwin L."/>
            <person name="Pitluck S."/>
            <person name="Kyrpides N."/>
            <person name="Mavromatis K."/>
            <person name="Pagani I."/>
            <person name="Ivanova N."/>
            <person name="Mikhailova N."/>
            <person name="Lu M."/>
            <person name="Detter J.C."/>
            <person name="Tapia R."/>
            <person name="Han C."/>
            <person name="Land M."/>
            <person name="Hauser L."/>
            <person name="Markowitz V."/>
            <person name="Cheng J.-F."/>
            <person name="Hugenholtz P."/>
            <person name="Woyke T."/>
            <person name="Wu D."/>
            <person name="Spring S."/>
            <person name="Brambilla E."/>
            <person name="Klenk H.-P."/>
            <person name="Eisen J.A."/>
        </authorList>
    </citation>
    <scope>NUCLEOTIDE SEQUENCE [LARGE SCALE GENOMIC DNA]</scope>
    <source>
        <strain>SNP6</strain>
    </source>
</reference>
<dbReference type="PANTHER" id="PTHR36846:SF1">
    <property type="entry name" value="PROTEIN VIAA"/>
    <property type="match status" value="1"/>
</dbReference>
<dbReference type="STRING" id="693661.Arcve_1251"/>
<gene>
    <name evidence="2" type="ordered locus">Arcve_1251</name>
</gene>
<dbReference type="PROSITE" id="PS50234">
    <property type="entry name" value="VWFA"/>
    <property type="match status" value="1"/>
</dbReference>
<dbReference type="SMART" id="SM00327">
    <property type="entry name" value="VWA"/>
    <property type="match status" value="1"/>
</dbReference>
<protein>
    <submittedName>
        <fullName evidence="2">von Willebrand factor type A</fullName>
    </submittedName>
</protein>
<dbReference type="AlphaFoldDB" id="F2KMY2"/>